<evidence type="ECO:0000313" key="2">
    <source>
        <dbReference type="EMBL" id="KAF5669599.1"/>
    </source>
</evidence>
<gene>
    <name evidence="2" type="ORF">FHETE_4839</name>
</gene>
<comment type="caution">
    <text evidence="2">The sequence shown here is derived from an EMBL/GenBank/DDBJ whole genome shotgun (WGS) entry which is preliminary data.</text>
</comment>
<accession>A0A8H5TIA3</accession>
<protein>
    <submittedName>
        <fullName evidence="2">Uncharacterized protein</fullName>
    </submittedName>
</protein>
<dbReference type="AlphaFoldDB" id="A0A8H5TIA3"/>
<evidence type="ECO:0000313" key="3">
    <source>
        <dbReference type="Proteomes" id="UP000567885"/>
    </source>
</evidence>
<dbReference type="EMBL" id="JAAGWQ010000081">
    <property type="protein sequence ID" value="KAF5669599.1"/>
    <property type="molecule type" value="Genomic_DNA"/>
</dbReference>
<evidence type="ECO:0000256" key="1">
    <source>
        <dbReference type="SAM" id="MobiDB-lite"/>
    </source>
</evidence>
<feature type="region of interest" description="Disordered" evidence="1">
    <location>
        <begin position="1"/>
        <end position="20"/>
    </location>
</feature>
<dbReference type="Proteomes" id="UP000567885">
    <property type="component" value="Unassembled WGS sequence"/>
</dbReference>
<sequence>MSSSDHQSPFSKSVFPPSYGEANKCIGYAKTADRRCDKTIGVAKIREHNECMRQLGELPSEQRVHHPLLQHATQILLCCVHLDQENFIRQFSRAQMVLRGVARDGRI</sequence>
<organism evidence="2 3">
    <name type="scientific">Fusarium heterosporum</name>
    <dbReference type="NCBI Taxonomy" id="42747"/>
    <lineage>
        <taxon>Eukaryota</taxon>
        <taxon>Fungi</taxon>
        <taxon>Dikarya</taxon>
        <taxon>Ascomycota</taxon>
        <taxon>Pezizomycotina</taxon>
        <taxon>Sordariomycetes</taxon>
        <taxon>Hypocreomycetidae</taxon>
        <taxon>Hypocreales</taxon>
        <taxon>Nectriaceae</taxon>
        <taxon>Fusarium</taxon>
        <taxon>Fusarium heterosporum species complex</taxon>
    </lineage>
</organism>
<proteinExistence type="predicted"/>
<reference evidence="2 3" key="1">
    <citation type="submission" date="2020-05" db="EMBL/GenBank/DDBJ databases">
        <title>Identification and distribution of gene clusters putatively required for synthesis of sphingolipid metabolism inhibitors in phylogenetically diverse species of the filamentous fungus Fusarium.</title>
        <authorList>
            <person name="Kim H.-S."/>
            <person name="Busman M."/>
            <person name="Brown D.W."/>
            <person name="Divon H."/>
            <person name="Uhlig S."/>
            <person name="Proctor R.H."/>
        </authorList>
    </citation>
    <scope>NUCLEOTIDE SEQUENCE [LARGE SCALE GENOMIC DNA]</scope>
    <source>
        <strain evidence="2 3">NRRL 20693</strain>
    </source>
</reference>
<feature type="compositionally biased region" description="Polar residues" evidence="1">
    <location>
        <begin position="1"/>
        <end position="11"/>
    </location>
</feature>
<name>A0A8H5TIA3_FUSHE</name>
<dbReference type="OrthoDB" id="5095549at2759"/>
<keyword evidence="3" id="KW-1185">Reference proteome</keyword>